<dbReference type="GO" id="GO:0005524">
    <property type="term" value="F:ATP binding"/>
    <property type="evidence" value="ECO:0007669"/>
    <property type="project" value="UniProtKB-KW"/>
</dbReference>
<dbReference type="Proteomes" id="UP000014500">
    <property type="component" value="Unassembled WGS sequence"/>
</dbReference>
<keyword evidence="10 15" id="KW-1133">Transmembrane helix</keyword>
<keyword evidence="18" id="KW-1185">Reference proteome</keyword>
<feature type="transmembrane region" description="Helical" evidence="15">
    <location>
        <begin position="538"/>
        <end position="556"/>
    </location>
</feature>
<dbReference type="eggNOG" id="KOG3619">
    <property type="taxonomic scope" value="Eukaryota"/>
</dbReference>
<dbReference type="CDD" id="cd07302">
    <property type="entry name" value="CHD"/>
    <property type="match status" value="2"/>
</dbReference>
<feature type="transmembrane region" description="Helical" evidence="15">
    <location>
        <begin position="426"/>
        <end position="446"/>
    </location>
</feature>
<feature type="transmembrane region" description="Helical" evidence="15">
    <location>
        <begin position="476"/>
        <end position="509"/>
    </location>
</feature>
<dbReference type="Pfam" id="PF16214">
    <property type="entry name" value="AC_N"/>
    <property type="match status" value="1"/>
</dbReference>
<protein>
    <recommendedName>
        <fullName evidence="4">adenylate cyclase</fullName>
        <ecNumber evidence="4">4.6.1.1</ecNumber>
    </recommendedName>
</protein>
<evidence type="ECO:0000256" key="6">
    <source>
        <dbReference type="ARBA" id="ARBA00022723"/>
    </source>
</evidence>
<keyword evidence="9" id="KW-0460">Magnesium</keyword>
<dbReference type="InterPro" id="IPR001054">
    <property type="entry name" value="A/G_cyclase"/>
</dbReference>
<keyword evidence="5 15" id="KW-0812">Transmembrane</keyword>
<evidence type="ECO:0000256" key="1">
    <source>
        <dbReference type="ARBA" id="ARBA00001593"/>
    </source>
</evidence>
<name>T1J3K3_STRMM</name>
<evidence type="ECO:0000256" key="11">
    <source>
        <dbReference type="ARBA" id="ARBA00022998"/>
    </source>
</evidence>
<dbReference type="GO" id="GO:0005886">
    <property type="term" value="C:plasma membrane"/>
    <property type="evidence" value="ECO:0007669"/>
    <property type="project" value="TreeGrafter"/>
</dbReference>
<proteinExistence type="inferred from homology"/>
<keyword evidence="12 15" id="KW-0472">Membrane</keyword>
<feature type="transmembrane region" description="Helical" evidence="15">
    <location>
        <begin position="6"/>
        <end position="22"/>
    </location>
</feature>
<dbReference type="GO" id="GO:0035556">
    <property type="term" value="P:intracellular signal transduction"/>
    <property type="evidence" value="ECO:0007669"/>
    <property type="project" value="InterPro"/>
</dbReference>
<dbReference type="GO" id="GO:0004016">
    <property type="term" value="F:adenylate cyclase activity"/>
    <property type="evidence" value="ECO:0007669"/>
    <property type="project" value="UniProtKB-EC"/>
</dbReference>
<dbReference type="EMBL" id="JH431827">
    <property type="status" value="NOT_ANNOTATED_CDS"/>
    <property type="molecule type" value="Genomic_DNA"/>
</dbReference>
<evidence type="ECO:0000256" key="5">
    <source>
        <dbReference type="ARBA" id="ARBA00022692"/>
    </source>
</evidence>
<feature type="transmembrane region" description="Helical" evidence="15">
    <location>
        <begin position="383"/>
        <end position="405"/>
    </location>
</feature>
<feature type="domain" description="Guanylate cyclase" evidence="16">
    <location>
        <begin position="93"/>
        <end position="220"/>
    </location>
</feature>
<evidence type="ECO:0000256" key="12">
    <source>
        <dbReference type="ARBA" id="ARBA00023136"/>
    </source>
</evidence>
<dbReference type="PROSITE" id="PS00452">
    <property type="entry name" value="GUANYLATE_CYCLASE_1"/>
    <property type="match status" value="1"/>
</dbReference>
<evidence type="ECO:0000256" key="7">
    <source>
        <dbReference type="ARBA" id="ARBA00022741"/>
    </source>
</evidence>
<dbReference type="EnsemblMetazoa" id="SMAR008169-RA">
    <property type="protein sequence ID" value="SMAR008169-PA"/>
    <property type="gene ID" value="SMAR008169"/>
</dbReference>
<comment type="cofactor">
    <cofactor evidence="2">
        <name>Mg(2+)</name>
        <dbReference type="ChEBI" id="CHEBI:18420"/>
    </cofactor>
</comment>
<dbReference type="PhylomeDB" id="T1J3K3"/>
<evidence type="ECO:0000256" key="8">
    <source>
        <dbReference type="ARBA" id="ARBA00022840"/>
    </source>
</evidence>
<dbReference type="AlphaFoldDB" id="T1J3K3"/>
<dbReference type="PROSITE" id="PS50125">
    <property type="entry name" value="GUANYLATE_CYCLASE_2"/>
    <property type="match status" value="2"/>
</dbReference>
<keyword evidence="7" id="KW-0547">Nucleotide-binding</keyword>
<evidence type="ECO:0000259" key="16">
    <source>
        <dbReference type="PROSITE" id="PS50125"/>
    </source>
</evidence>
<sequence>IAANISLLLGANILGWLAYFFADKRHRKAFLEARQTLEVKLVIEERSQEQERLLLSVLPQHVATEIRSDLGAVVEGQFKKIYMSRHENVRQVNILFADIVGFTAISSTYPAAELVKILNELFARFDKLAEKFHQLRIKILGDCYYCISGAPEERPDHAVLCVHMGLSMVEAIKYVQQKTKSPVDMRVGIHTGGVLAGVLGQRQWQFDVYSKDVELANKMESGGLPGRVHISEKTLRYLNGEFEVEPGDGASREESIKLAGLRTYFIVKVLKAYPEGTLDVKHTLDRENDHRAKEDTTMLRDAEASGPEEEYRRRLYQELIDLGERSTLSNTANPLTLCFKKNDLEGEYQVHNGNESGVSIVSAPIVFIFSSFAQLWILPRNLAALVTFLIGLVTLSVMTVVSTAPSAQKAFPHSLIRLGQNINNDFFMRHLWAAAAMLILSLTNILDMFYCKDNNGDVGEVDPTSDCHLPQYFSDFAVLTLVAITVLTHISHVVKFVVTVAVTVIHCYLNMDKLNNAFFMSDYNLYRDLTQHLVSRKIILSLIILTIAIGLIIINYHTEVIARQVFLWRQVLEEQKETATNMKQKNEALVYNILPPHIATHFLGSTKKDEELLSQNYSHVSVLFASMPNFSDFYTEDTVNKQGLECLRFLNEVISDFDALLGEPKFKDIIKIKTIGSTYMAASGLNTQEKISPDAPVTVQWAHLERLTEFALALRETLQGINEQSFNNFILRMGINHGPIIAGVIGARKPHYDMWGNTVNVASRMESTGKAGNIQANFLLFLKHIHFKFLLIGLIIKIDQLTWAVVEETMTILKEFGYEFEHRGLVSVKGKGKLNTYYLIGKSETSRKPKITADITNQFDRKS</sequence>
<evidence type="ECO:0000256" key="9">
    <source>
        <dbReference type="ARBA" id="ARBA00022842"/>
    </source>
</evidence>
<dbReference type="OMA" id="CVYMGLS"/>
<keyword evidence="8" id="KW-0067">ATP-binding</keyword>
<dbReference type="SUPFAM" id="SSF55073">
    <property type="entry name" value="Nucleotide cyclase"/>
    <property type="match status" value="2"/>
</dbReference>
<dbReference type="PANTHER" id="PTHR45627:SF30">
    <property type="entry name" value="ADENYLATE CYCLASE TYPE 3"/>
    <property type="match status" value="1"/>
</dbReference>
<dbReference type="SMART" id="SM00044">
    <property type="entry name" value="CYCc"/>
    <property type="match status" value="2"/>
</dbReference>
<comment type="similarity">
    <text evidence="14">Belongs to the adenylyl cyclase class-4/guanylyl cyclase family.</text>
</comment>
<dbReference type="GO" id="GO:0006171">
    <property type="term" value="P:cAMP biosynthetic process"/>
    <property type="evidence" value="ECO:0007669"/>
    <property type="project" value="UniProtKB-KW"/>
</dbReference>
<keyword evidence="6" id="KW-0479">Metal-binding</keyword>
<evidence type="ECO:0000256" key="10">
    <source>
        <dbReference type="ARBA" id="ARBA00022989"/>
    </source>
</evidence>
<keyword evidence="13 14" id="KW-0456">Lyase</keyword>
<reference evidence="18" key="1">
    <citation type="submission" date="2011-05" db="EMBL/GenBank/DDBJ databases">
        <authorList>
            <person name="Richards S.R."/>
            <person name="Qu J."/>
            <person name="Jiang H."/>
            <person name="Jhangiani S.N."/>
            <person name="Agravi P."/>
            <person name="Goodspeed R."/>
            <person name="Gross S."/>
            <person name="Mandapat C."/>
            <person name="Jackson L."/>
            <person name="Mathew T."/>
            <person name="Pu L."/>
            <person name="Thornton R."/>
            <person name="Saada N."/>
            <person name="Wilczek-Boney K.B."/>
            <person name="Lee S."/>
            <person name="Kovar C."/>
            <person name="Wu Y."/>
            <person name="Scherer S.E."/>
            <person name="Worley K.C."/>
            <person name="Muzny D.M."/>
            <person name="Gibbs R."/>
        </authorList>
    </citation>
    <scope>NUCLEOTIDE SEQUENCE</scope>
    <source>
        <strain evidence="18">Brora</strain>
    </source>
</reference>
<evidence type="ECO:0000256" key="4">
    <source>
        <dbReference type="ARBA" id="ARBA00012201"/>
    </source>
</evidence>
<evidence type="ECO:0000313" key="17">
    <source>
        <dbReference type="EnsemblMetazoa" id="SMAR008169-PA"/>
    </source>
</evidence>
<evidence type="ECO:0000256" key="13">
    <source>
        <dbReference type="ARBA" id="ARBA00023239"/>
    </source>
</evidence>
<dbReference type="InterPro" id="IPR018297">
    <property type="entry name" value="A/G_cyclase_CS"/>
</dbReference>
<dbReference type="Gene3D" id="3.30.70.1230">
    <property type="entry name" value="Nucleotide cyclase"/>
    <property type="match status" value="2"/>
</dbReference>
<feature type="transmembrane region" description="Helical" evidence="15">
    <location>
        <begin position="358"/>
        <end position="377"/>
    </location>
</feature>
<accession>T1J3K3</accession>
<evidence type="ECO:0000256" key="2">
    <source>
        <dbReference type="ARBA" id="ARBA00001946"/>
    </source>
</evidence>
<dbReference type="EC" id="4.6.1.1" evidence="4"/>
<organism evidence="17 18">
    <name type="scientific">Strigamia maritima</name>
    <name type="common">European centipede</name>
    <name type="synonym">Geophilus maritimus</name>
    <dbReference type="NCBI Taxonomy" id="126957"/>
    <lineage>
        <taxon>Eukaryota</taxon>
        <taxon>Metazoa</taxon>
        <taxon>Ecdysozoa</taxon>
        <taxon>Arthropoda</taxon>
        <taxon>Myriapoda</taxon>
        <taxon>Chilopoda</taxon>
        <taxon>Pleurostigmophora</taxon>
        <taxon>Geophilomorpha</taxon>
        <taxon>Linotaeniidae</taxon>
        <taxon>Strigamia</taxon>
    </lineage>
</organism>
<evidence type="ECO:0000256" key="15">
    <source>
        <dbReference type="SAM" id="Phobius"/>
    </source>
</evidence>
<dbReference type="InterPro" id="IPR029787">
    <property type="entry name" value="Nucleotide_cyclase"/>
</dbReference>
<dbReference type="GO" id="GO:0007189">
    <property type="term" value="P:adenylate cyclase-activating G protein-coupled receptor signaling pathway"/>
    <property type="evidence" value="ECO:0007669"/>
    <property type="project" value="TreeGrafter"/>
</dbReference>
<dbReference type="FunFam" id="3.30.70.1230:FF:000006">
    <property type="entry name" value="Adenylate cyclase"/>
    <property type="match status" value="1"/>
</dbReference>
<comment type="subcellular location">
    <subcellularLocation>
        <location evidence="3">Membrane</location>
        <topology evidence="3">Multi-pass membrane protein</topology>
    </subcellularLocation>
</comment>
<dbReference type="STRING" id="126957.T1J3K3"/>
<evidence type="ECO:0000256" key="3">
    <source>
        <dbReference type="ARBA" id="ARBA00004141"/>
    </source>
</evidence>
<dbReference type="FunFam" id="3.30.70.1230:FF:000014">
    <property type="entry name" value="adenylate cyclase type 9"/>
    <property type="match status" value="1"/>
</dbReference>
<dbReference type="PANTHER" id="PTHR45627">
    <property type="entry name" value="ADENYLATE CYCLASE TYPE 1"/>
    <property type="match status" value="1"/>
</dbReference>
<dbReference type="HOGENOM" id="CLU_001072_2_4_1"/>
<feature type="domain" description="Guanylate cyclase" evidence="16">
    <location>
        <begin position="621"/>
        <end position="766"/>
    </location>
</feature>
<dbReference type="GO" id="GO:0046872">
    <property type="term" value="F:metal ion binding"/>
    <property type="evidence" value="ECO:0007669"/>
    <property type="project" value="UniProtKB-KW"/>
</dbReference>
<comment type="catalytic activity">
    <reaction evidence="1">
        <text>ATP = 3',5'-cyclic AMP + diphosphate</text>
        <dbReference type="Rhea" id="RHEA:15389"/>
        <dbReference type="ChEBI" id="CHEBI:30616"/>
        <dbReference type="ChEBI" id="CHEBI:33019"/>
        <dbReference type="ChEBI" id="CHEBI:58165"/>
        <dbReference type="EC" id="4.6.1.1"/>
    </reaction>
</comment>
<dbReference type="Pfam" id="PF00211">
    <property type="entry name" value="Guanylate_cyc"/>
    <property type="match status" value="2"/>
</dbReference>
<dbReference type="InterPro" id="IPR032628">
    <property type="entry name" value="AC_N"/>
</dbReference>
<evidence type="ECO:0000256" key="14">
    <source>
        <dbReference type="RuleBase" id="RU000405"/>
    </source>
</evidence>
<evidence type="ECO:0000313" key="18">
    <source>
        <dbReference type="Proteomes" id="UP000014500"/>
    </source>
</evidence>
<reference evidence="17" key="2">
    <citation type="submission" date="2015-02" db="UniProtKB">
        <authorList>
            <consortium name="EnsemblMetazoa"/>
        </authorList>
    </citation>
    <scope>IDENTIFICATION</scope>
</reference>
<keyword evidence="11" id="KW-0115">cAMP biosynthesis</keyword>